<evidence type="ECO:0000256" key="3">
    <source>
        <dbReference type="ARBA" id="ARBA00023012"/>
    </source>
</evidence>
<dbReference type="Gene3D" id="3.30.565.10">
    <property type="entry name" value="Histidine kinase-like ATPase, C-terminal domain"/>
    <property type="match status" value="1"/>
</dbReference>
<dbReference type="Proteomes" id="UP001203212">
    <property type="component" value="Unassembled WGS sequence"/>
</dbReference>
<name>A0ABT0L3I2_9GAMM</name>
<proteinExistence type="predicted"/>
<evidence type="ECO:0000259" key="5">
    <source>
        <dbReference type="Pfam" id="PF07730"/>
    </source>
</evidence>
<dbReference type="PANTHER" id="PTHR24421:SF63">
    <property type="entry name" value="SENSOR HISTIDINE KINASE DESK"/>
    <property type="match status" value="1"/>
</dbReference>
<dbReference type="InterPro" id="IPR050482">
    <property type="entry name" value="Sensor_HK_TwoCompSys"/>
</dbReference>
<feature type="transmembrane region" description="Helical" evidence="4">
    <location>
        <begin position="111"/>
        <end position="128"/>
    </location>
</feature>
<keyword evidence="2 6" id="KW-0418">Kinase</keyword>
<reference evidence="6 7" key="1">
    <citation type="submission" date="2022-01" db="EMBL/GenBank/DDBJ databases">
        <title>Whole genome-based taxonomy of the Shewanellaceae.</title>
        <authorList>
            <person name="Martin-Rodriguez A.J."/>
        </authorList>
    </citation>
    <scope>NUCLEOTIDE SEQUENCE [LARGE SCALE GENOMIC DNA]</scope>
    <source>
        <strain evidence="6 7">JCM 17801</strain>
    </source>
</reference>
<evidence type="ECO:0000256" key="2">
    <source>
        <dbReference type="ARBA" id="ARBA00022777"/>
    </source>
</evidence>
<dbReference type="EMBL" id="JAKILK010000008">
    <property type="protein sequence ID" value="MCL1118269.1"/>
    <property type="molecule type" value="Genomic_DNA"/>
</dbReference>
<evidence type="ECO:0000313" key="6">
    <source>
        <dbReference type="EMBL" id="MCL1118269.1"/>
    </source>
</evidence>
<dbReference type="Gene3D" id="1.20.5.1930">
    <property type="match status" value="1"/>
</dbReference>
<comment type="caution">
    <text evidence="6">The sequence shown here is derived from an EMBL/GenBank/DDBJ whole genome shotgun (WGS) entry which is preliminary data.</text>
</comment>
<keyword evidence="4" id="KW-0472">Membrane</keyword>
<keyword evidence="3" id="KW-0902">Two-component regulatory system</keyword>
<evidence type="ECO:0000256" key="1">
    <source>
        <dbReference type="ARBA" id="ARBA00022679"/>
    </source>
</evidence>
<feature type="transmembrane region" description="Helical" evidence="4">
    <location>
        <begin position="20"/>
        <end position="37"/>
    </location>
</feature>
<keyword evidence="1" id="KW-0808">Transferase</keyword>
<keyword evidence="4" id="KW-0812">Transmembrane</keyword>
<evidence type="ECO:0000313" key="7">
    <source>
        <dbReference type="Proteomes" id="UP001203212"/>
    </source>
</evidence>
<feature type="transmembrane region" description="Helical" evidence="4">
    <location>
        <begin position="44"/>
        <end position="61"/>
    </location>
</feature>
<dbReference type="Pfam" id="PF07730">
    <property type="entry name" value="HisKA_3"/>
    <property type="match status" value="1"/>
</dbReference>
<feature type="transmembrane region" description="Helical" evidence="4">
    <location>
        <begin position="73"/>
        <end position="104"/>
    </location>
</feature>
<evidence type="ECO:0000256" key="4">
    <source>
        <dbReference type="SAM" id="Phobius"/>
    </source>
</evidence>
<dbReference type="InterPro" id="IPR011712">
    <property type="entry name" value="Sig_transdc_His_kin_sub3_dim/P"/>
</dbReference>
<organism evidence="6 7">
    <name type="scientific">Shewanella aestuarii</name>
    <dbReference type="NCBI Taxonomy" id="1028752"/>
    <lineage>
        <taxon>Bacteria</taxon>
        <taxon>Pseudomonadati</taxon>
        <taxon>Pseudomonadota</taxon>
        <taxon>Gammaproteobacteria</taxon>
        <taxon>Alteromonadales</taxon>
        <taxon>Shewanellaceae</taxon>
        <taxon>Shewanella</taxon>
    </lineage>
</organism>
<dbReference type="RefSeq" id="WP_188842264.1">
    <property type="nucleotide sequence ID" value="NZ_BMOT01000008.1"/>
</dbReference>
<feature type="domain" description="Signal transduction histidine kinase subgroup 3 dimerisation and phosphoacceptor" evidence="5">
    <location>
        <begin position="178"/>
        <end position="245"/>
    </location>
</feature>
<gene>
    <name evidence="6" type="ORF">L2689_13590</name>
</gene>
<feature type="transmembrane region" description="Helical" evidence="4">
    <location>
        <begin position="134"/>
        <end position="152"/>
    </location>
</feature>
<protein>
    <submittedName>
        <fullName evidence="6">Histidine kinase</fullName>
    </submittedName>
</protein>
<dbReference type="GO" id="GO:0016301">
    <property type="term" value="F:kinase activity"/>
    <property type="evidence" value="ECO:0007669"/>
    <property type="project" value="UniProtKB-KW"/>
</dbReference>
<keyword evidence="7" id="KW-1185">Reference proteome</keyword>
<keyword evidence="4" id="KW-1133">Transmembrane helix</keyword>
<dbReference type="SUPFAM" id="SSF55874">
    <property type="entry name" value="ATPase domain of HSP90 chaperone/DNA topoisomerase II/histidine kinase"/>
    <property type="match status" value="1"/>
</dbReference>
<dbReference type="InterPro" id="IPR036890">
    <property type="entry name" value="HATPase_C_sf"/>
</dbReference>
<sequence>MHDAILNTPKAEKSYEQKTSWVYLLNLGFYFIPLFFMQGQWVNITIALALLIPFIGGYFWAYNSTTENAIYPISLMLACAIIGSPFTSGTISLFSFVCFFIGFFYPLKTTVMSFICICILLFALNGVVDTVGYYFAFYGMGISIGVGAFGVIEQNRQRIKRQQKRSQDEIASLATALERERIARDLHDIMGHNLSSIALKAELASKLLIANQTDQAQIQLNQLSDIARESLSQIRQTVSNYKHKGLSACLPALSQSLRDKGMEVIIEGETPVLAELAESQLALILTELFHNCLKHSTAERVQLTFSDESTENIITFTQNTRVNNVIEGNGLKGIRERIGLLNGSINYQCSPEFSLTICLPKQPN</sequence>
<dbReference type="PANTHER" id="PTHR24421">
    <property type="entry name" value="NITRATE/NITRITE SENSOR PROTEIN NARX-RELATED"/>
    <property type="match status" value="1"/>
</dbReference>
<accession>A0ABT0L3I2</accession>